<protein>
    <submittedName>
        <fullName evidence="1">Uncharacterized protein</fullName>
    </submittedName>
</protein>
<dbReference type="Proteomes" id="UP000540989">
    <property type="component" value="Unassembled WGS sequence"/>
</dbReference>
<keyword evidence="2" id="KW-1185">Reference proteome</keyword>
<dbReference type="EMBL" id="JACHIP010000005">
    <property type="protein sequence ID" value="MBB5059394.1"/>
    <property type="molecule type" value="Genomic_DNA"/>
</dbReference>
<organism evidence="1 2">
    <name type="scientific">Granulicella aggregans</name>
    <dbReference type="NCBI Taxonomy" id="474949"/>
    <lineage>
        <taxon>Bacteria</taxon>
        <taxon>Pseudomonadati</taxon>
        <taxon>Acidobacteriota</taxon>
        <taxon>Terriglobia</taxon>
        <taxon>Terriglobales</taxon>
        <taxon>Acidobacteriaceae</taxon>
        <taxon>Granulicella</taxon>
    </lineage>
</organism>
<dbReference type="RefSeq" id="WP_184220702.1">
    <property type="nucleotide sequence ID" value="NZ_JACHIP010000005.1"/>
</dbReference>
<evidence type="ECO:0000313" key="1">
    <source>
        <dbReference type="EMBL" id="MBB5059394.1"/>
    </source>
</evidence>
<comment type="caution">
    <text evidence="1">The sequence shown here is derived from an EMBL/GenBank/DDBJ whole genome shotgun (WGS) entry which is preliminary data.</text>
</comment>
<dbReference type="AlphaFoldDB" id="A0A7W7ZGA3"/>
<evidence type="ECO:0000313" key="2">
    <source>
        <dbReference type="Proteomes" id="UP000540989"/>
    </source>
</evidence>
<accession>A0A7W7ZGA3</accession>
<gene>
    <name evidence="1" type="ORF">HDF16_004117</name>
</gene>
<proteinExistence type="predicted"/>
<reference evidence="1 2" key="1">
    <citation type="submission" date="2020-08" db="EMBL/GenBank/DDBJ databases">
        <title>Genomic Encyclopedia of Type Strains, Phase IV (KMG-V): Genome sequencing to study the core and pangenomes of soil and plant-associated prokaryotes.</title>
        <authorList>
            <person name="Whitman W."/>
        </authorList>
    </citation>
    <scope>NUCLEOTIDE SEQUENCE [LARGE SCALE GENOMIC DNA]</scope>
    <source>
        <strain evidence="1 2">M8UP14</strain>
    </source>
</reference>
<name>A0A7W7ZGA3_9BACT</name>
<sequence>MILTMLLFGCLPETPAIWTNGFAGSRAVCSFIGRQALESSHFRFLRSTAILGLARWLYPIDLSQLVNSAIMMWTYLIRVTSVVEYPAKWTNCLSPRKAIELSVFASLARLTKWMVHLWTARSYIGLQTPHAGPNLGLLFIGIAAVISVRSGSAMNRFSQIENQLRSDPRAVPACHNEVRIYGPSKFFEE</sequence>